<dbReference type="PANTHER" id="PTHR46796:SF2">
    <property type="entry name" value="TRANSCRIPTIONAL REGULATORY PROTEIN"/>
    <property type="match status" value="1"/>
</dbReference>
<dbReference type="AlphaFoldDB" id="A0A9W6RH42"/>
<organism evidence="5 6">
    <name type="scientific">Actinoallomurus iriomotensis</name>
    <dbReference type="NCBI Taxonomy" id="478107"/>
    <lineage>
        <taxon>Bacteria</taxon>
        <taxon>Bacillati</taxon>
        <taxon>Actinomycetota</taxon>
        <taxon>Actinomycetes</taxon>
        <taxon>Streptosporangiales</taxon>
        <taxon>Thermomonosporaceae</taxon>
        <taxon>Actinoallomurus</taxon>
    </lineage>
</organism>
<keyword evidence="3" id="KW-0804">Transcription</keyword>
<dbReference type="InterPro" id="IPR018060">
    <property type="entry name" value="HTH_AraC"/>
</dbReference>
<protein>
    <submittedName>
        <fullName evidence="5">Transcriptional regulator</fullName>
    </submittedName>
</protein>
<evidence type="ECO:0000313" key="5">
    <source>
        <dbReference type="EMBL" id="GLY74565.1"/>
    </source>
</evidence>
<gene>
    <name evidence="5" type="ORF">Airi01_028320</name>
</gene>
<evidence type="ECO:0000256" key="2">
    <source>
        <dbReference type="ARBA" id="ARBA00023125"/>
    </source>
</evidence>
<dbReference type="SMART" id="SM00342">
    <property type="entry name" value="HTH_ARAC"/>
    <property type="match status" value="1"/>
</dbReference>
<accession>A0A9W6RH42</accession>
<proteinExistence type="predicted"/>
<dbReference type="GO" id="GO:0043565">
    <property type="term" value="F:sequence-specific DNA binding"/>
    <property type="evidence" value="ECO:0007669"/>
    <property type="project" value="InterPro"/>
</dbReference>
<dbReference type="Pfam" id="PF12833">
    <property type="entry name" value="HTH_18"/>
    <property type="match status" value="1"/>
</dbReference>
<reference evidence="5" key="1">
    <citation type="submission" date="2023-03" db="EMBL/GenBank/DDBJ databases">
        <title>Actinoallomurus iriomotensis NBRC 103681.</title>
        <authorList>
            <person name="Ichikawa N."/>
            <person name="Sato H."/>
            <person name="Tonouchi N."/>
        </authorList>
    </citation>
    <scope>NUCLEOTIDE SEQUENCE</scope>
    <source>
        <strain evidence="5">NBRC 103681</strain>
    </source>
</reference>
<sequence length="147" mass="16318">MPGPVPAVAHLRRARDLIDRRFAEPLDLDAMARAAGFSRFHFARAFRAAYGETPRAYLTRRRVERAQDLLRAANLTVTEICHLVGFSSLGSFSARFSELVGVPPTEYRRRHVERGARPPIPGCFLMAWSRPLPGGAIAEKPPVTGHS</sequence>
<dbReference type="PRINTS" id="PR00032">
    <property type="entry name" value="HTHARAC"/>
</dbReference>
<keyword evidence="2" id="KW-0238">DNA-binding</keyword>
<dbReference type="PROSITE" id="PS00041">
    <property type="entry name" value="HTH_ARAC_FAMILY_1"/>
    <property type="match status" value="1"/>
</dbReference>
<name>A0A9W6RH42_9ACTN</name>
<feature type="domain" description="HTH araC/xylS-type" evidence="4">
    <location>
        <begin position="12"/>
        <end position="110"/>
    </location>
</feature>
<dbReference type="InterPro" id="IPR020449">
    <property type="entry name" value="Tscrpt_reg_AraC-type_HTH"/>
</dbReference>
<evidence type="ECO:0000256" key="3">
    <source>
        <dbReference type="ARBA" id="ARBA00023163"/>
    </source>
</evidence>
<dbReference type="Proteomes" id="UP001165135">
    <property type="component" value="Unassembled WGS sequence"/>
</dbReference>
<dbReference type="PROSITE" id="PS01124">
    <property type="entry name" value="HTH_ARAC_FAMILY_2"/>
    <property type="match status" value="1"/>
</dbReference>
<evidence type="ECO:0000256" key="1">
    <source>
        <dbReference type="ARBA" id="ARBA00023015"/>
    </source>
</evidence>
<dbReference type="RefSeq" id="WP_285620465.1">
    <property type="nucleotide sequence ID" value="NZ_BSTJ01000003.1"/>
</dbReference>
<dbReference type="Gene3D" id="1.10.10.60">
    <property type="entry name" value="Homeodomain-like"/>
    <property type="match status" value="2"/>
</dbReference>
<evidence type="ECO:0000259" key="4">
    <source>
        <dbReference type="PROSITE" id="PS01124"/>
    </source>
</evidence>
<dbReference type="InterPro" id="IPR018062">
    <property type="entry name" value="HTH_AraC-typ_CS"/>
</dbReference>
<comment type="caution">
    <text evidence="5">The sequence shown here is derived from an EMBL/GenBank/DDBJ whole genome shotgun (WGS) entry which is preliminary data.</text>
</comment>
<dbReference type="GO" id="GO:0003700">
    <property type="term" value="F:DNA-binding transcription factor activity"/>
    <property type="evidence" value="ECO:0007669"/>
    <property type="project" value="InterPro"/>
</dbReference>
<keyword evidence="1" id="KW-0805">Transcription regulation</keyword>
<evidence type="ECO:0000313" key="6">
    <source>
        <dbReference type="Proteomes" id="UP001165135"/>
    </source>
</evidence>
<dbReference type="SUPFAM" id="SSF46689">
    <property type="entry name" value="Homeodomain-like"/>
    <property type="match status" value="2"/>
</dbReference>
<dbReference type="InterPro" id="IPR050204">
    <property type="entry name" value="AraC_XylS_family_regulators"/>
</dbReference>
<dbReference type="EMBL" id="BSTJ01000003">
    <property type="protein sequence ID" value="GLY74565.1"/>
    <property type="molecule type" value="Genomic_DNA"/>
</dbReference>
<dbReference type="InterPro" id="IPR009057">
    <property type="entry name" value="Homeodomain-like_sf"/>
</dbReference>
<dbReference type="PANTHER" id="PTHR46796">
    <property type="entry name" value="HTH-TYPE TRANSCRIPTIONAL ACTIVATOR RHAS-RELATED"/>
    <property type="match status" value="1"/>
</dbReference>